<keyword evidence="1 3" id="KW-0315">Glutamine amidotransferase</keyword>
<dbReference type="EMBL" id="BMMZ01000006">
    <property type="protein sequence ID" value="GGL66445.1"/>
    <property type="molecule type" value="Genomic_DNA"/>
</dbReference>
<gene>
    <name evidence="3" type="ORF">GCM10011575_26200</name>
</gene>
<name>A0A917W4A7_9ACTN</name>
<reference evidence="3" key="2">
    <citation type="submission" date="2020-09" db="EMBL/GenBank/DDBJ databases">
        <authorList>
            <person name="Sun Q."/>
            <person name="Zhou Y."/>
        </authorList>
    </citation>
    <scope>NUCLEOTIDE SEQUENCE</scope>
    <source>
        <strain evidence="3">CGMCC 4.7306</strain>
    </source>
</reference>
<dbReference type="SUPFAM" id="SSF56235">
    <property type="entry name" value="N-terminal nucleophile aminohydrolases (Ntn hydrolases)"/>
    <property type="match status" value="1"/>
</dbReference>
<evidence type="ECO:0000313" key="3">
    <source>
        <dbReference type="EMBL" id="GGL66445.1"/>
    </source>
</evidence>
<dbReference type="AlphaFoldDB" id="A0A917W4A7"/>
<comment type="caution">
    <text evidence="3">The sequence shown here is derived from an EMBL/GenBank/DDBJ whole genome shotgun (WGS) entry which is preliminary data.</text>
</comment>
<sequence>MCRLLGRASLEPLTDLDVIGAGSCADFQQLGRLHADGWGTAWLAEDRDWGKQGMARLRDPGDPVAAAALTESLTRVPSRLRVTHLRLATTGMANQVSNTHPFQWRDVVLAHNGSVSPVTELRALVTPEELELIGGSTDSAMVFALVVRELERGVPLFDAVVDVIARLRTRFPRAALNLLIASPVELIAVHANQGALNPTADLLAAGRGADLPRGHLDHYYQLSWRQDPGSVVFSSSGLDTDGWTPMAHDTAARVDLATLAVEFRPIGGPEIARDPQAA</sequence>
<dbReference type="PROSITE" id="PS51278">
    <property type="entry name" value="GATASE_TYPE_2"/>
    <property type="match status" value="1"/>
</dbReference>
<dbReference type="PANTHER" id="PTHR42824:SF1">
    <property type="entry name" value="GLUTAMINE AMIDOTRANSFERASE YAFJ-RELATED"/>
    <property type="match status" value="1"/>
</dbReference>
<dbReference type="CDD" id="cd01908">
    <property type="entry name" value="YafJ"/>
    <property type="match status" value="1"/>
</dbReference>
<dbReference type="RefSeq" id="WP_188895827.1">
    <property type="nucleotide sequence ID" value="NZ_BMMZ01000006.1"/>
</dbReference>
<organism evidence="3 4">
    <name type="scientific">Microlunatus endophyticus</name>
    <dbReference type="NCBI Taxonomy" id="1716077"/>
    <lineage>
        <taxon>Bacteria</taxon>
        <taxon>Bacillati</taxon>
        <taxon>Actinomycetota</taxon>
        <taxon>Actinomycetes</taxon>
        <taxon>Propionibacteriales</taxon>
        <taxon>Propionibacteriaceae</taxon>
        <taxon>Microlunatus</taxon>
    </lineage>
</organism>
<dbReference type="PANTHER" id="PTHR42824">
    <property type="entry name" value="GLUTAMINE AMIDOTRANSFERASE"/>
    <property type="match status" value="1"/>
</dbReference>
<keyword evidence="4" id="KW-1185">Reference proteome</keyword>
<feature type="domain" description="Glutamine amidotransferase type-2" evidence="2">
    <location>
        <begin position="2"/>
        <end position="278"/>
    </location>
</feature>
<dbReference type="Proteomes" id="UP000613840">
    <property type="component" value="Unassembled WGS sequence"/>
</dbReference>
<accession>A0A917W4A7</accession>
<evidence type="ECO:0000256" key="1">
    <source>
        <dbReference type="ARBA" id="ARBA00022962"/>
    </source>
</evidence>
<evidence type="ECO:0000259" key="2">
    <source>
        <dbReference type="PROSITE" id="PS51278"/>
    </source>
</evidence>
<dbReference type="InterPro" id="IPR026869">
    <property type="entry name" value="EgtC-like"/>
</dbReference>
<reference evidence="3" key="1">
    <citation type="journal article" date="2014" name="Int. J. Syst. Evol. Microbiol.">
        <title>Complete genome sequence of Corynebacterium casei LMG S-19264T (=DSM 44701T), isolated from a smear-ripened cheese.</title>
        <authorList>
            <consortium name="US DOE Joint Genome Institute (JGI-PGF)"/>
            <person name="Walter F."/>
            <person name="Albersmeier A."/>
            <person name="Kalinowski J."/>
            <person name="Ruckert C."/>
        </authorList>
    </citation>
    <scope>NUCLEOTIDE SEQUENCE</scope>
    <source>
        <strain evidence="3">CGMCC 4.7306</strain>
    </source>
</reference>
<dbReference type="InterPro" id="IPR029055">
    <property type="entry name" value="Ntn_hydrolases_N"/>
</dbReference>
<proteinExistence type="predicted"/>
<evidence type="ECO:0000313" key="4">
    <source>
        <dbReference type="Proteomes" id="UP000613840"/>
    </source>
</evidence>
<dbReference type="Gene3D" id="3.60.20.10">
    <property type="entry name" value="Glutamine Phosphoribosylpyrophosphate, subunit 1, domain 1"/>
    <property type="match status" value="1"/>
</dbReference>
<protein>
    <submittedName>
        <fullName evidence="3">Class II glutamine amidotransferase</fullName>
    </submittedName>
</protein>
<dbReference type="Pfam" id="PF13230">
    <property type="entry name" value="GATase_4"/>
    <property type="match status" value="1"/>
</dbReference>
<dbReference type="InterPro" id="IPR017932">
    <property type="entry name" value="GATase_2_dom"/>
</dbReference>